<evidence type="ECO:0000256" key="9">
    <source>
        <dbReference type="ARBA" id="ARBA00023136"/>
    </source>
</evidence>
<evidence type="ECO:0000313" key="15">
    <source>
        <dbReference type="Proteomes" id="UP001235760"/>
    </source>
</evidence>
<evidence type="ECO:0000256" key="5">
    <source>
        <dbReference type="ARBA" id="ARBA00022989"/>
    </source>
</evidence>
<evidence type="ECO:0000256" key="1">
    <source>
        <dbReference type="ARBA" id="ARBA00004141"/>
    </source>
</evidence>
<organism evidence="14 15">
    <name type="scientific">Leptothrix discophora</name>
    <dbReference type="NCBI Taxonomy" id="89"/>
    <lineage>
        <taxon>Bacteria</taxon>
        <taxon>Pseudomonadati</taxon>
        <taxon>Pseudomonadota</taxon>
        <taxon>Betaproteobacteria</taxon>
        <taxon>Burkholderiales</taxon>
        <taxon>Sphaerotilaceae</taxon>
        <taxon>Leptothrix</taxon>
    </lineage>
</organism>
<reference evidence="14 15" key="1">
    <citation type="submission" date="2023-08" db="EMBL/GenBank/DDBJ databases">
        <authorList>
            <person name="Roldan D.M."/>
            <person name="Menes R.J."/>
        </authorList>
    </citation>
    <scope>NUCLEOTIDE SEQUENCE [LARGE SCALE GENOMIC DNA]</scope>
    <source>
        <strain evidence="14 15">CCM 2812</strain>
    </source>
</reference>
<comment type="caution">
    <text evidence="14">The sequence shown here is derived from an EMBL/GenBank/DDBJ whole genome shotgun (WGS) entry which is preliminary data.</text>
</comment>
<keyword evidence="5 13" id="KW-1133">Transmembrane helix</keyword>
<gene>
    <name evidence="14" type="ORF">Q8X39_17865</name>
</gene>
<evidence type="ECO:0000256" key="10">
    <source>
        <dbReference type="ARBA" id="ARBA00023157"/>
    </source>
</evidence>
<keyword evidence="2" id="KW-1003">Cell membrane</keyword>
<feature type="transmembrane region" description="Helical" evidence="13">
    <location>
        <begin position="366"/>
        <end position="388"/>
    </location>
</feature>
<keyword evidence="10" id="KW-1015">Disulfide bond</keyword>
<dbReference type="Proteomes" id="UP001235760">
    <property type="component" value="Unassembled WGS sequence"/>
</dbReference>
<dbReference type="Pfam" id="PF02628">
    <property type="entry name" value="COX15-CtaA"/>
    <property type="match status" value="1"/>
</dbReference>
<feature type="transmembrane region" description="Helical" evidence="13">
    <location>
        <begin position="338"/>
        <end position="360"/>
    </location>
</feature>
<sequence>MNAELIDLSPVLLLAAIGLALAAGPILWLLRRQRHASTPQRLRALTLLALFLTFDLIVFGAYTRLSDSGLGCPDWPGCYGSVSPIGASPEIHAAQTAMPTGPVTHGKAWVEMIHRYLATGVGMLLVVLCAWSWRAARRATGSALASVPVSPGWSTLSLIWVCLQGAFGALTVTMKLNPGIVTLHLLGGIGLLALLAVQAQRYTAALATPASAANMPGDGLWPSPVRLTAGLRRAVLAVLLLVIVQVTLGGWVSTNYAVLACTDFPTCQGSWWPEMDFTHAYTWRPALGLTADGHNLTLATLTAIHVTHRLAAFAVLAAMLALAFALRRHADAPARPYGAWLIGLSAWQLASGLSNVVLGWPLLAALAHTAGAAALVAVLAALLAASVAPAAARRSTFDADGTTPSRPAARHDARPAATPESA</sequence>
<evidence type="ECO:0000313" key="14">
    <source>
        <dbReference type="EMBL" id="MDP4302508.1"/>
    </source>
</evidence>
<keyword evidence="4" id="KW-0479">Metal-binding</keyword>
<evidence type="ECO:0000256" key="13">
    <source>
        <dbReference type="SAM" id="Phobius"/>
    </source>
</evidence>
<dbReference type="InterPro" id="IPR003780">
    <property type="entry name" value="COX15/CtaA_fam"/>
</dbReference>
<feature type="transmembrane region" description="Helical" evidence="13">
    <location>
        <begin position="180"/>
        <end position="197"/>
    </location>
</feature>
<dbReference type="EMBL" id="JAUZEE010000012">
    <property type="protein sequence ID" value="MDP4302508.1"/>
    <property type="molecule type" value="Genomic_DNA"/>
</dbReference>
<evidence type="ECO:0000256" key="2">
    <source>
        <dbReference type="ARBA" id="ARBA00022475"/>
    </source>
</evidence>
<proteinExistence type="predicted"/>
<feature type="transmembrane region" description="Helical" evidence="13">
    <location>
        <begin position="306"/>
        <end position="326"/>
    </location>
</feature>
<keyword evidence="9 13" id="KW-0472">Membrane</keyword>
<dbReference type="PANTHER" id="PTHR35457">
    <property type="entry name" value="HEME A SYNTHASE"/>
    <property type="match status" value="1"/>
</dbReference>
<protein>
    <submittedName>
        <fullName evidence="14">COX15/CtaA family protein</fullName>
    </submittedName>
</protein>
<feature type="transmembrane region" description="Helical" evidence="13">
    <location>
        <begin position="234"/>
        <end position="252"/>
    </location>
</feature>
<evidence type="ECO:0000256" key="6">
    <source>
        <dbReference type="ARBA" id="ARBA00023002"/>
    </source>
</evidence>
<keyword evidence="6" id="KW-0560">Oxidoreductase</keyword>
<evidence type="ECO:0000256" key="12">
    <source>
        <dbReference type="SAM" id="MobiDB-lite"/>
    </source>
</evidence>
<comment type="subcellular location">
    <subcellularLocation>
        <location evidence="1">Membrane</location>
        <topology evidence="1">Multi-pass membrane protein</topology>
    </subcellularLocation>
</comment>
<feature type="transmembrane region" description="Helical" evidence="13">
    <location>
        <begin position="113"/>
        <end position="133"/>
    </location>
</feature>
<evidence type="ECO:0000256" key="7">
    <source>
        <dbReference type="ARBA" id="ARBA00023004"/>
    </source>
</evidence>
<evidence type="ECO:0000256" key="11">
    <source>
        <dbReference type="ARBA" id="ARBA00023444"/>
    </source>
</evidence>
<keyword evidence="15" id="KW-1185">Reference proteome</keyword>
<keyword evidence="7" id="KW-0408">Iron</keyword>
<accession>A0ABT9G8J5</accession>
<evidence type="ECO:0000256" key="3">
    <source>
        <dbReference type="ARBA" id="ARBA00022692"/>
    </source>
</evidence>
<comment type="pathway">
    <text evidence="11">Porphyrin-containing compound metabolism.</text>
</comment>
<name>A0ABT9G8J5_LEPDI</name>
<feature type="region of interest" description="Disordered" evidence="12">
    <location>
        <begin position="396"/>
        <end position="422"/>
    </location>
</feature>
<keyword evidence="3 13" id="KW-0812">Transmembrane</keyword>
<feature type="transmembrane region" description="Helical" evidence="13">
    <location>
        <begin position="42"/>
        <end position="62"/>
    </location>
</feature>
<evidence type="ECO:0000256" key="8">
    <source>
        <dbReference type="ARBA" id="ARBA00023133"/>
    </source>
</evidence>
<evidence type="ECO:0000256" key="4">
    <source>
        <dbReference type="ARBA" id="ARBA00022723"/>
    </source>
</evidence>
<feature type="transmembrane region" description="Helical" evidence="13">
    <location>
        <begin position="12"/>
        <end position="30"/>
    </location>
</feature>
<dbReference type="PANTHER" id="PTHR35457:SF1">
    <property type="entry name" value="HEME A SYNTHASE"/>
    <property type="match status" value="1"/>
</dbReference>
<keyword evidence="8" id="KW-0350">Heme biosynthesis</keyword>
<dbReference type="InterPro" id="IPR050450">
    <property type="entry name" value="COX15/CtaA_HemeA_synthase"/>
</dbReference>